<dbReference type="PROSITE" id="PS50118">
    <property type="entry name" value="HMG_BOX_2"/>
    <property type="match status" value="1"/>
</dbReference>
<dbReference type="Pfam" id="PF00505">
    <property type="entry name" value="HMG_box"/>
    <property type="match status" value="1"/>
</dbReference>
<evidence type="ECO:0000256" key="4">
    <source>
        <dbReference type="ARBA" id="ARBA00022989"/>
    </source>
</evidence>
<keyword evidence="3" id="KW-0812">Transmembrane</keyword>
<organism evidence="9 10">
    <name type="scientific">Verticillium longisporum</name>
    <name type="common">Verticillium dahliae var. longisporum</name>
    <dbReference type="NCBI Taxonomy" id="100787"/>
    <lineage>
        <taxon>Eukaryota</taxon>
        <taxon>Fungi</taxon>
        <taxon>Dikarya</taxon>
        <taxon>Ascomycota</taxon>
        <taxon>Pezizomycotina</taxon>
        <taxon>Sordariomycetes</taxon>
        <taxon>Hypocreomycetidae</taxon>
        <taxon>Glomerellales</taxon>
        <taxon>Plectosphaerellaceae</taxon>
        <taxon>Verticillium</taxon>
    </lineage>
</organism>
<gene>
    <name evidence="9" type="ORF">BN1708_012455</name>
</gene>
<feature type="region of interest" description="Disordered" evidence="7">
    <location>
        <begin position="363"/>
        <end position="407"/>
    </location>
</feature>
<reference evidence="9 10" key="1">
    <citation type="submission" date="2015-05" db="EMBL/GenBank/DDBJ databases">
        <authorList>
            <person name="Wang D.B."/>
            <person name="Wang M."/>
        </authorList>
    </citation>
    <scope>NUCLEOTIDE SEQUENCE [LARGE SCALE GENOMIC DNA]</scope>
    <source>
        <strain evidence="9">VL1</strain>
    </source>
</reference>
<keyword evidence="6" id="KW-0238">DNA-binding</keyword>
<dbReference type="SMART" id="SM00398">
    <property type="entry name" value="HMG"/>
    <property type="match status" value="1"/>
</dbReference>
<dbReference type="AlphaFoldDB" id="A0A0G4LAD8"/>
<evidence type="ECO:0000256" key="2">
    <source>
        <dbReference type="ARBA" id="ARBA00006109"/>
    </source>
</evidence>
<dbReference type="PANTHER" id="PTHR14296">
    <property type="entry name" value="REMODELING AND SPACING FACTOR 1"/>
    <property type="match status" value="1"/>
</dbReference>
<keyword evidence="6" id="KW-0539">Nucleus</keyword>
<feature type="compositionally biased region" description="Basic and acidic residues" evidence="7">
    <location>
        <begin position="363"/>
        <end position="387"/>
    </location>
</feature>
<feature type="region of interest" description="Disordered" evidence="7">
    <location>
        <begin position="812"/>
        <end position="865"/>
    </location>
</feature>
<feature type="compositionally biased region" description="Basic and acidic residues" evidence="7">
    <location>
        <begin position="324"/>
        <end position="349"/>
    </location>
</feature>
<evidence type="ECO:0000256" key="1">
    <source>
        <dbReference type="ARBA" id="ARBA00004127"/>
    </source>
</evidence>
<dbReference type="Gene3D" id="1.10.30.10">
    <property type="entry name" value="High mobility group box domain"/>
    <property type="match status" value="1"/>
</dbReference>
<feature type="region of interest" description="Disordered" evidence="7">
    <location>
        <begin position="184"/>
        <end position="230"/>
    </location>
</feature>
<protein>
    <recommendedName>
        <fullName evidence="8">HMG box domain-containing protein</fullName>
    </recommendedName>
</protein>
<evidence type="ECO:0000313" key="10">
    <source>
        <dbReference type="Proteomes" id="UP000044602"/>
    </source>
</evidence>
<dbReference type="EMBL" id="CVQH01010002">
    <property type="protein sequence ID" value="CRK18904.1"/>
    <property type="molecule type" value="Genomic_DNA"/>
</dbReference>
<sequence length="1031" mass="116356">MVSGIKRAIHEVSGDVVADDDVPLLHRIRNMWQFANLCQWIYLFGKVVKLDDRLDTEEIEAECLKPNSLVLQEIGLALLKNVSSHRGLTHEIFDEYTRRQYMAKAPEKNPFGTQETPAKFAEFDALTKIRVLQQLTQWVMRHPDRLRDKMGEPKDVEQTNWRIEPIGWDADDRTYYVLDDNRAYRMTDAPPPTPPKKKTKTARQGRRASKRRRTTTSVEADDTDDPIELPKRVSEGLGRQDEDFGGMLWECVAITLDDVRGLIASFTKTRDENEKVLKSQLEEHLLPILEKQEESRKRKALQRERELINLSKMVNAKRSSRLANKHEQQLAEEQAREEEQRRAVEEAAARKAELKQMKLEAERNRRLASRENRLKDREARRLKHEDELSNLSEDSRNASQGPGSKCVGVREDEAEESDFHFICSSCRRAKNDDPQARTTIRLKINRPRTDAPLETAPDFEQSSIGAAEKTKPAVDLIDSKAELGTGAVTDKDPEESKTPSDLEAPVHVEPKPVPVTPGMTRSDGLPATSFPPLSHASVNENPRLRGSTTPSNDDIYHDGLHHLIRHNNATSYPRDQHNPEDNLMGHPASQSRYGTPDPQHDRPYDHPSPYSHRAQDGQIPYQSSYDPTATPYASMSGMTHQPYSTPDTSPPTPSRSSDMITTRSGLTIQKRATTIKPLAAHAPRVEKASPRKKKERSKVSKKMDGVQKPLSELAQENPQIFVADINAYVNRSIEERLKEVEESKTPGKIKRPMNAFMLYRKAYQNLAKSLCTQNNHQVVSQVCGSGWPLESELIRQQFNDWAKLERLNHQEAHPGYKFTPSKPKPKARVEDNQPSDDGNLDDFDWAAGPMSSRGREMKARRPQGQYDAPPSIYHSYAGAAGIKQHHPPIKMTWISRSVTAVGLLLLSHACYSAQEHSTLQSFGTTSSLSATNPGTSLPADIVIETIVATLLVCLGLITGASNFRPIQWRVWAGKIEREGEAGFLNGSGVSDNDYVGNPFRILESRPGFVDIRKERREFAEWIKDGDKSSTS</sequence>
<keyword evidence="5" id="KW-0472">Membrane</keyword>
<dbReference type="InterPro" id="IPR028938">
    <property type="entry name" value="Rsf1-like"/>
</dbReference>
<feature type="compositionally biased region" description="Polar residues" evidence="7">
    <location>
        <begin position="536"/>
        <end position="552"/>
    </location>
</feature>
<comment type="subcellular location">
    <subcellularLocation>
        <location evidence="1">Endomembrane system</location>
        <topology evidence="1">Multi-pass membrane protein</topology>
    </subcellularLocation>
</comment>
<evidence type="ECO:0000259" key="8">
    <source>
        <dbReference type="PROSITE" id="PS50118"/>
    </source>
</evidence>
<keyword evidence="10" id="KW-1185">Reference proteome</keyword>
<feature type="region of interest" description="Disordered" evidence="7">
    <location>
        <begin position="478"/>
        <end position="557"/>
    </location>
</feature>
<accession>A0A0G4LAD8</accession>
<evidence type="ECO:0000256" key="6">
    <source>
        <dbReference type="PROSITE-ProRule" id="PRU00267"/>
    </source>
</evidence>
<feature type="DNA-binding region" description="HMG box" evidence="6">
    <location>
        <begin position="749"/>
        <end position="817"/>
    </location>
</feature>
<evidence type="ECO:0000313" key="9">
    <source>
        <dbReference type="EMBL" id="CRK18904.1"/>
    </source>
</evidence>
<dbReference type="InterPro" id="IPR018937">
    <property type="entry name" value="MMgT"/>
</dbReference>
<dbReference type="SUPFAM" id="SSF47095">
    <property type="entry name" value="HMG-box"/>
    <property type="match status" value="1"/>
</dbReference>
<feature type="compositionally biased region" description="Polar residues" evidence="7">
    <location>
        <begin position="658"/>
        <end position="672"/>
    </location>
</feature>
<feature type="domain" description="HMG box" evidence="8">
    <location>
        <begin position="749"/>
        <end position="817"/>
    </location>
</feature>
<feature type="compositionally biased region" description="Basic and acidic residues" evidence="7">
    <location>
        <begin position="489"/>
        <end position="510"/>
    </location>
</feature>
<evidence type="ECO:0000256" key="5">
    <source>
        <dbReference type="ARBA" id="ARBA00023136"/>
    </source>
</evidence>
<feature type="region of interest" description="Disordered" evidence="7">
    <location>
        <begin position="317"/>
        <end position="349"/>
    </location>
</feature>
<keyword evidence="4" id="KW-1133">Transmembrane helix</keyword>
<dbReference type="GO" id="GO:0003677">
    <property type="term" value="F:DNA binding"/>
    <property type="evidence" value="ECO:0007669"/>
    <property type="project" value="UniProtKB-UniRule"/>
</dbReference>
<proteinExistence type="inferred from homology"/>
<feature type="compositionally biased region" description="Polar residues" evidence="7">
    <location>
        <begin position="389"/>
        <end position="402"/>
    </location>
</feature>
<feature type="compositionally biased region" description="Basic residues" evidence="7">
    <location>
        <begin position="195"/>
        <end position="214"/>
    </location>
</feature>
<dbReference type="Pfam" id="PF10270">
    <property type="entry name" value="MMgT"/>
    <property type="match status" value="1"/>
</dbReference>
<dbReference type="InterPro" id="IPR036910">
    <property type="entry name" value="HMG_box_dom_sf"/>
</dbReference>
<dbReference type="PANTHER" id="PTHR14296:SF3">
    <property type="entry name" value="DIKAR, ISOFORM F"/>
    <property type="match status" value="1"/>
</dbReference>
<comment type="similarity">
    <text evidence="2">Belongs to the membrane magnesium transporter (TC 1.A.67) family.</text>
</comment>
<dbReference type="GO" id="GO:0012505">
    <property type="term" value="C:endomembrane system"/>
    <property type="evidence" value="ECO:0007669"/>
    <property type="project" value="UniProtKB-SubCell"/>
</dbReference>
<dbReference type="GO" id="GO:0006355">
    <property type="term" value="P:regulation of DNA-templated transcription"/>
    <property type="evidence" value="ECO:0007669"/>
    <property type="project" value="InterPro"/>
</dbReference>
<evidence type="ECO:0000256" key="3">
    <source>
        <dbReference type="ARBA" id="ARBA00022692"/>
    </source>
</evidence>
<feature type="region of interest" description="Disordered" evidence="7">
    <location>
        <begin position="570"/>
        <end position="705"/>
    </location>
</feature>
<dbReference type="STRING" id="100787.A0A0G4LAD8"/>
<name>A0A0G4LAD8_VERLO</name>
<dbReference type="InterPro" id="IPR009071">
    <property type="entry name" value="HMG_box_dom"/>
</dbReference>
<feature type="compositionally biased region" description="Polar residues" evidence="7">
    <location>
        <begin position="620"/>
        <end position="641"/>
    </location>
</feature>
<dbReference type="GO" id="GO:0031213">
    <property type="term" value="C:RSF complex"/>
    <property type="evidence" value="ECO:0007669"/>
    <property type="project" value="InterPro"/>
</dbReference>
<evidence type="ECO:0000256" key="7">
    <source>
        <dbReference type="SAM" id="MobiDB-lite"/>
    </source>
</evidence>
<dbReference type="CDD" id="cd01389">
    <property type="entry name" value="HMG-box_ROX1-like"/>
    <property type="match status" value="1"/>
</dbReference>
<dbReference type="Proteomes" id="UP000044602">
    <property type="component" value="Unassembled WGS sequence"/>
</dbReference>